<proteinExistence type="predicted"/>
<reference evidence="2" key="1">
    <citation type="submission" date="2022-10" db="EMBL/GenBank/DDBJ databases">
        <title>Genome sequences of endogenous nimaviruses in decapod crustaceans.</title>
        <authorList>
            <person name="Kawato S."/>
            <person name="Nozaki R."/>
            <person name="Kondo H."/>
            <person name="Hirono I."/>
        </authorList>
    </citation>
    <scope>NUCLEOTIDE SEQUENCE</scope>
    <source>
        <strain evidence="2">Okinawa2016</strain>
    </source>
</reference>
<name>A0A9C7C5Y0_9VIRU</name>
<feature type="compositionally biased region" description="Low complexity" evidence="1">
    <location>
        <begin position="121"/>
        <end position="142"/>
    </location>
</feature>
<organism evidence="2">
    <name type="scientific">Melicertus latisulcatus majanivirus</name>
    <dbReference type="NCBI Taxonomy" id="2984277"/>
    <lineage>
        <taxon>Viruses</taxon>
        <taxon>Viruses incertae sedis</taxon>
        <taxon>Naldaviricetes</taxon>
        <taxon>Nimaviridae</taxon>
    </lineage>
</organism>
<evidence type="ECO:0000256" key="1">
    <source>
        <dbReference type="SAM" id="MobiDB-lite"/>
    </source>
</evidence>
<feature type="region of interest" description="Disordered" evidence="1">
    <location>
        <begin position="99"/>
        <end position="164"/>
    </location>
</feature>
<accession>A0A9C7C5Y0</accession>
<feature type="compositionally biased region" description="Pro residues" evidence="1">
    <location>
        <begin position="143"/>
        <end position="161"/>
    </location>
</feature>
<evidence type="ECO:0000313" key="2">
    <source>
        <dbReference type="EMBL" id="BDT62344.1"/>
    </source>
</evidence>
<protein>
    <submittedName>
        <fullName evidence="2">Wsv282-like protein</fullName>
    </submittedName>
</protein>
<feature type="compositionally biased region" description="Low complexity" evidence="1">
    <location>
        <begin position="36"/>
        <end position="65"/>
    </location>
</feature>
<feature type="compositionally biased region" description="Polar residues" evidence="1">
    <location>
        <begin position="1"/>
        <end position="11"/>
    </location>
</feature>
<feature type="region of interest" description="Disordered" evidence="1">
    <location>
        <begin position="1"/>
        <end position="69"/>
    </location>
</feature>
<sequence length="489" mass="55712">MENNSHDNVINTPFIDDDNVKNDIFINTSDDDDNNNSDNDSKGNSNNNSSNSSSSSSSSNSSTTSEDIDNIDLDDYKSVLLLCKEEKIYNNQKNERVENKQFYPNKKKRKLNNIESPQPQPSLLSRLPTLSSSSSSSSSSSPSSPPPPSSPTLSVPPPSDDQPPLLITNCKEVVDIIYRHERQVMSDSELYLGYASTKMPKEFVECLLMFRDEMTLILQEYARLRRSQQLLGNFNTNSINYADEMVKKMIDIILRIDKNSMSVDKYRDVVREALYIYHLVVSKMTGPKHLKRLRTPELHFDFCMLIALLSHNVENVKNISTKYRVSSIIQFVSALDCQWYLSVVPSILSVFNRSNSICHALSFSYMRHAQVNITLCLVFALTETNTTNLVLGVILYLFPESLESIKTNELIKDESLIIPLCRKIKEHLRSQWIDRMDITNAAYLLLGSCTDGLDTIKVFKKHNYDKKIVAVSIMIQQKLKQLNQSICFH</sequence>
<dbReference type="EMBL" id="LC738874">
    <property type="protein sequence ID" value="BDT62344.1"/>
    <property type="molecule type" value="Genomic_DNA"/>
</dbReference>